<dbReference type="InterPro" id="IPR006162">
    <property type="entry name" value="Ppantetheine_attach_site"/>
</dbReference>
<dbReference type="SMART" id="SM00822">
    <property type="entry name" value="PKS_KR"/>
    <property type="match status" value="1"/>
</dbReference>
<dbReference type="GO" id="GO:0031177">
    <property type="term" value="F:phosphopantetheine binding"/>
    <property type="evidence" value="ECO:0007669"/>
    <property type="project" value="InterPro"/>
</dbReference>
<organism evidence="9 10">
    <name type="scientific">Pigmentiphaga litoralis</name>
    <dbReference type="NCBI Taxonomy" id="516702"/>
    <lineage>
        <taxon>Bacteria</taxon>
        <taxon>Pseudomonadati</taxon>
        <taxon>Pseudomonadota</taxon>
        <taxon>Betaproteobacteria</taxon>
        <taxon>Burkholderiales</taxon>
        <taxon>Alcaligenaceae</taxon>
        <taxon>Pigmentiphaga</taxon>
    </lineage>
</organism>
<name>A0A7Y9IY11_9BURK</name>
<dbReference type="Gene3D" id="3.30.70.250">
    <property type="entry name" value="Malonyl-CoA ACP transacylase, ACP-binding"/>
    <property type="match status" value="1"/>
</dbReference>
<dbReference type="Pfam" id="PF21394">
    <property type="entry name" value="Beta-ketacyl_N"/>
    <property type="match status" value="1"/>
</dbReference>
<dbReference type="InterPro" id="IPR001227">
    <property type="entry name" value="Ac_transferase_dom_sf"/>
</dbReference>
<dbReference type="InterPro" id="IPR014030">
    <property type="entry name" value="Ketoacyl_synth_N"/>
</dbReference>
<dbReference type="CDD" id="cd08953">
    <property type="entry name" value="KR_2_SDR_x"/>
    <property type="match status" value="1"/>
</dbReference>
<gene>
    <name evidence="9" type="ORF">FHW18_004405</name>
</gene>
<dbReference type="PANTHER" id="PTHR43775">
    <property type="entry name" value="FATTY ACID SYNTHASE"/>
    <property type="match status" value="1"/>
</dbReference>
<evidence type="ECO:0000256" key="4">
    <source>
        <dbReference type="ARBA" id="ARBA00022832"/>
    </source>
</evidence>
<dbReference type="PROSITE" id="PS50075">
    <property type="entry name" value="CARRIER"/>
    <property type="match status" value="1"/>
</dbReference>
<dbReference type="RefSeq" id="WP_179589106.1">
    <property type="nucleotide sequence ID" value="NZ_JACBYR010000002.1"/>
</dbReference>
<dbReference type="PROSITE" id="PS00606">
    <property type="entry name" value="KS3_1"/>
    <property type="match status" value="1"/>
</dbReference>
<dbReference type="InterPro" id="IPR057326">
    <property type="entry name" value="KR_dom"/>
</dbReference>
<dbReference type="InterPro" id="IPR050091">
    <property type="entry name" value="PKS_NRPS_Biosynth_Enz"/>
</dbReference>
<dbReference type="InterPro" id="IPR032821">
    <property type="entry name" value="PKS_assoc"/>
</dbReference>
<dbReference type="SMART" id="SM00825">
    <property type="entry name" value="PKS_KS"/>
    <property type="match status" value="1"/>
</dbReference>
<dbReference type="Pfam" id="PF08659">
    <property type="entry name" value="KR"/>
    <property type="match status" value="1"/>
</dbReference>
<dbReference type="Proteomes" id="UP000542125">
    <property type="component" value="Unassembled WGS sequence"/>
</dbReference>
<keyword evidence="10" id="KW-1185">Reference proteome</keyword>
<dbReference type="Pfam" id="PF00698">
    <property type="entry name" value="Acyl_transf_1"/>
    <property type="match status" value="1"/>
</dbReference>
<dbReference type="GO" id="GO:0004312">
    <property type="term" value="F:fatty acid synthase activity"/>
    <property type="evidence" value="ECO:0007669"/>
    <property type="project" value="TreeGrafter"/>
</dbReference>
<dbReference type="PROSITE" id="PS52004">
    <property type="entry name" value="KS3_2"/>
    <property type="match status" value="1"/>
</dbReference>
<dbReference type="InterPro" id="IPR020806">
    <property type="entry name" value="PKS_PP-bd"/>
</dbReference>
<evidence type="ECO:0000256" key="5">
    <source>
        <dbReference type="ARBA" id="ARBA00023098"/>
    </source>
</evidence>
<dbReference type="InterPro" id="IPR036291">
    <property type="entry name" value="NAD(P)-bd_dom_sf"/>
</dbReference>
<evidence type="ECO:0000259" key="7">
    <source>
        <dbReference type="PROSITE" id="PS50075"/>
    </source>
</evidence>
<dbReference type="PANTHER" id="PTHR43775:SF51">
    <property type="entry name" value="INACTIVE PHENOLPHTHIOCEROL SYNTHESIS POLYKETIDE SYNTHASE TYPE I PKS1-RELATED"/>
    <property type="match status" value="1"/>
</dbReference>
<dbReference type="Gene3D" id="3.40.47.10">
    <property type="match status" value="1"/>
</dbReference>
<keyword evidence="5" id="KW-0443">Lipid metabolism</keyword>
<keyword evidence="3 9" id="KW-0808">Transferase</keyword>
<comment type="caution">
    <text evidence="9">The sequence shown here is derived from an EMBL/GenBank/DDBJ whole genome shotgun (WGS) entry which is preliminary data.</text>
</comment>
<dbReference type="InterPro" id="IPR009081">
    <property type="entry name" value="PP-bd_ACP"/>
</dbReference>
<dbReference type="InterPro" id="IPR016036">
    <property type="entry name" value="Malonyl_transacylase_ACP-bd"/>
</dbReference>
<dbReference type="SUPFAM" id="SSF55048">
    <property type="entry name" value="Probable ACP-binding domain of malonyl-CoA ACP transacylase"/>
    <property type="match status" value="1"/>
</dbReference>
<dbReference type="PROSITE" id="PS00012">
    <property type="entry name" value="PHOSPHOPANTETHEINE"/>
    <property type="match status" value="1"/>
</dbReference>
<keyword evidence="1" id="KW-0596">Phosphopantetheine</keyword>
<dbReference type="FunFam" id="3.40.47.10:FF:000042">
    <property type="entry name" value="Polyketide synthase Pks13"/>
    <property type="match status" value="1"/>
</dbReference>
<dbReference type="InterPro" id="IPR016035">
    <property type="entry name" value="Acyl_Trfase/lysoPLipase"/>
</dbReference>
<dbReference type="InterPro" id="IPR018201">
    <property type="entry name" value="Ketoacyl_synth_AS"/>
</dbReference>
<dbReference type="SUPFAM" id="SSF53901">
    <property type="entry name" value="Thiolase-like"/>
    <property type="match status" value="1"/>
</dbReference>
<dbReference type="SMART" id="SM00827">
    <property type="entry name" value="PKS_AT"/>
    <property type="match status" value="1"/>
</dbReference>
<dbReference type="InterPro" id="IPR014031">
    <property type="entry name" value="Ketoacyl_synth_C"/>
</dbReference>
<dbReference type="InterPro" id="IPR016039">
    <property type="entry name" value="Thiolase-like"/>
</dbReference>
<feature type="domain" description="Ketosynthase family 3 (KS3)" evidence="8">
    <location>
        <begin position="12"/>
        <end position="442"/>
    </location>
</feature>
<dbReference type="Pfam" id="PF16197">
    <property type="entry name" value="KAsynt_C_assoc"/>
    <property type="match status" value="1"/>
</dbReference>
<dbReference type="Pfam" id="PF00550">
    <property type="entry name" value="PP-binding"/>
    <property type="match status" value="1"/>
</dbReference>
<dbReference type="GO" id="GO:0004315">
    <property type="term" value="F:3-oxoacyl-[acyl-carrier-protein] synthase activity"/>
    <property type="evidence" value="ECO:0007669"/>
    <property type="project" value="InterPro"/>
</dbReference>
<dbReference type="SMART" id="SM00823">
    <property type="entry name" value="PKS_PP"/>
    <property type="match status" value="1"/>
</dbReference>
<dbReference type="GO" id="GO:0006633">
    <property type="term" value="P:fatty acid biosynthetic process"/>
    <property type="evidence" value="ECO:0007669"/>
    <property type="project" value="InterPro"/>
</dbReference>
<evidence type="ECO:0000313" key="10">
    <source>
        <dbReference type="Proteomes" id="UP000542125"/>
    </source>
</evidence>
<feature type="domain" description="Carrier" evidence="7">
    <location>
        <begin position="1416"/>
        <end position="1491"/>
    </location>
</feature>
<dbReference type="CDD" id="cd00833">
    <property type="entry name" value="PKS"/>
    <property type="match status" value="1"/>
</dbReference>
<dbReference type="Gene3D" id="1.10.1200.10">
    <property type="entry name" value="ACP-like"/>
    <property type="match status" value="1"/>
</dbReference>
<protein>
    <submittedName>
        <fullName evidence="9">Acyl transferase domain-containing protein/acyl carrier protein</fullName>
    </submittedName>
</protein>
<accession>A0A7Y9IY11</accession>
<proteinExistence type="predicted"/>
<dbReference type="Gene3D" id="3.40.366.10">
    <property type="entry name" value="Malonyl-Coenzyme A Acyl Carrier Protein, domain 2"/>
    <property type="match status" value="1"/>
</dbReference>
<dbReference type="Pfam" id="PF00109">
    <property type="entry name" value="ketoacyl-synt"/>
    <property type="match status" value="1"/>
</dbReference>
<evidence type="ECO:0000256" key="1">
    <source>
        <dbReference type="ARBA" id="ARBA00022450"/>
    </source>
</evidence>
<evidence type="ECO:0000256" key="2">
    <source>
        <dbReference type="ARBA" id="ARBA00022553"/>
    </source>
</evidence>
<dbReference type="Pfam" id="PF02801">
    <property type="entry name" value="Ketoacyl-synt_C"/>
    <property type="match status" value="1"/>
</dbReference>
<dbReference type="SUPFAM" id="SSF51735">
    <property type="entry name" value="NAD(P)-binding Rossmann-fold domains"/>
    <property type="match status" value="2"/>
</dbReference>
<evidence type="ECO:0000313" key="9">
    <source>
        <dbReference type="EMBL" id="NYE85098.1"/>
    </source>
</evidence>
<dbReference type="Gene3D" id="3.40.50.720">
    <property type="entry name" value="NAD(P)-binding Rossmann-like Domain"/>
    <property type="match status" value="1"/>
</dbReference>
<keyword evidence="4" id="KW-0276">Fatty acid metabolism</keyword>
<keyword evidence="2" id="KW-0597">Phosphoprotein</keyword>
<reference evidence="9 10" key="1">
    <citation type="submission" date="2020-07" db="EMBL/GenBank/DDBJ databases">
        <title>Genomic Encyclopedia of Type Strains, Phase IV (KMG-V): Genome sequencing to study the core and pangenomes of soil and plant-associated prokaryotes.</title>
        <authorList>
            <person name="Whitman W."/>
        </authorList>
    </citation>
    <scope>NUCLEOTIDE SEQUENCE [LARGE SCALE GENOMIC DNA]</scope>
    <source>
        <strain evidence="9 10">SAS40</strain>
    </source>
</reference>
<dbReference type="Gene3D" id="3.30.70.3290">
    <property type="match status" value="1"/>
</dbReference>
<dbReference type="EMBL" id="JACBYR010000002">
    <property type="protein sequence ID" value="NYE85098.1"/>
    <property type="molecule type" value="Genomic_DNA"/>
</dbReference>
<dbReference type="SUPFAM" id="SSF47336">
    <property type="entry name" value="ACP-like"/>
    <property type="match status" value="1"/>
</dbReference>
<dbReference type="InterPro" id="IPR014043">
    <property type="entry name" value="Acyl_transferase_dom"/>
</dbReference>
<dbReference type="SUPFAM" id="SSF52151">
    <property type="entry name" value="FabD/lysophospholipase-like"/>
    <property type="match status" value="1"/>
</dbReference>
<evidence type="ECO:0000259" key="8">
    <source>
        <dbReference type="PROSITE" id="PS52004"/>
    </source>
</evidence>
<dbReference type="InterPro" id="IPR020841">
    <property type="entry name" value="PKS_Beta-ketoAc_synthase_dom"/>
</dbReference>
<evidence type="ECO:0000256" key="3">
    <source>
        <dbReference type="ARBA" id="ARBA00022679"/>
    </source>
</evidence>
<sequence length="1510" mass="160556">MTDPTQHHGVSGLDVAIIGMAGRFPSADNVDALWENLCNGVEAVTRYDDDALAALHVPHELIADPDYVKAGVRLDGVDRFDAAFFGYTPRDAERIDPQHRIFLECAWHALEHAGYDPYRYNGLVGVYAGSGANVYLMRNLLRGGDLEQGTGVAELLGLMSGNMPDALATRVAYKLNLRGPAVTVQTACSTSLMAVHTACQALLGHECDMALAGGVSLNLLQNGGYRYQAGAIFSPDGHCRAFDAKAAGTLQGSGAALVVLKRLADAVRDGDIIHAVIKGSAANNDGSEKVGFTAPSVNGQAAVIRAAQEVADVSADSIGYVEAHGTGTTLGDPIEVAALTQAFRASTARTQYCAIGSVKTNIGHLDAAAGVTGLIKATLALKRRTLPPSLNYETPNPQIDFANSPFYVNTVCKPWETDGAVRRAGVSSFGIGGTNVHVILEEAPPHMAADIAAAQPPATALHLLPVSARTGSALKAVMQNLGDALERAHDVTLHDVAHTLRAGRRHMPHRAAVLARSTAAAADALLYRDAATIVEGQILSERPSVAFLFPGQGAQHVGMGKALYDSEPVFRDCIDRCSALLRPHLALDLRDLLFPTADQAVAAAERLAQTAMTQPALFVVEYAMAQWWQHQGIQPDAMLGHSIGEYTAACVAGVFTLEDGLSIVAARGRLLQSMPPGAMLAISLPEKELRAHRYAGCDLAAVNADDLCVLSGPADAIERAEQDLLSRGIGARRLHVSHAFHSAMVEPMLARFEALLATVPLRAPAIPFLSNVTGCWITDDQATSPAYWANHVRSTVRFADGLGVLLEKSDRAVLEVGPGDTLTGLARRHAGVAGRPATASQCHPQRAASNGEQPARCLAQLWVAGVDVQALRGKGAGRRVPLPGYPFERERYWVERAANAHGADRHRDVTPTDDVQRWMYAPVWKRERLDPRQVDAPVTETACVLVVGDAQDLVDAVGKALRASGRSVVRVCAGRQFAVMADSSYTVRMEESADIEALLASVESRLGPVSEVCHMWSTDPATVIPDPHASITKGFFSVLAITRALGKGAHRPVVLTLVSTGLEDVIGTELLFEERAMLYGPLKVIPQEYPHIACRLVDVVPPTTRESASRVAQQIVKEMEDGDRTRVVAYRGAHRWVKTYDRVAGKTAVVQRFRKHGVYLITGGLGGMGLAFATYLAQHWQARLVLLARSSLRAPSTAVADLERLGAKVLVIQADVADEAQLRDALKSIERDVGPLNGVVHAAGIAGGGLIASSTPAQADKVFAAKVRGTKKLLSLLADKPVDFIVLCSSLAGVAGGIGKVDYAAANAYMDAAAMRAQRDDRRVISIAWDGWRGVGMAARTDMPEGAGIDPSSGVLAFTHIVNGMGAPQIVVCPDDLNARLNMDVTAMLEFAQSSVPASRALSSRSRPELDVVFVEPCGELETGLASIWTDLTGVSPVGVHDSLFDLGGDSLLAIRVLAKVRAEYGIAIDPTEFFKDPTISELAAVVESRLIDEIELECDASSAEGSANE</sequence>
<keyword evidence="6" id="KW-0511">Multifunctional enzyme</keyword>
<evidence type="ECO:0000256" key="6">
    <source>
        <dbReference type="ARBA" id="ARBA00023268"/>
    </source>
</evidence>
<dbReference type="InterPro" id="IPR036736">
    <property type="entry name" value="ACP-like_sf"/>
</dbReference>
<dbReference type="InterPro" id="IPR013968">
    <property type="entry name" value="PKS_KR"/>
</dbReference>
<dbReference type="InterPro" id="IPR049490">
    <property type="entry name" value="C883_1060-like_KR_N"/>
</dbReference>